<dbReference type="PATRIC" id="fig|401562.4.peg.477"/>
<dbReference type="NCBIfam" id="TIGR01537">
    <property type="entry name" value="portal_HK97"/>
    <property type="match status" value="1"/>
</dbReference>
<keyword evidence="2" id="KW-1185">Reference proteome</keyword>
<dbReference type="EMBL" id="LDQA01000011">
    <property type="protein sequence ID" value="KTR07376.1"/>
    <property type="molecule type" value="Genomic_DNA"/>
</dbReference>
<name>A0A175RUI1_9HYPH</name>
<dbReference type="InterPro" id="IPR006944">
    <property type="entry name" value="Phage/GTA_portal"/>
</dbReference>
<dbReference type="AlphaFoldDB" id="A0A175RUI1"/>
<dbReference type="Proteomes" id="UP000078529">
    <property type="component" value="Unassembled WGS sequence"/>
</dbReference>
<reference evidence="1 2" key="1">
    <citation type="journal article" date="2016" name="Front. Microbiol.">
        <title>Genomic Resource of Rice Seed Associated Bacteria.</title>
        <authorList>
            <person name="Midha S."/>
            <person name="Bansal K."/>
            <person name="Sharma S."/>
            <person name="Kumar N."/>
            <person name="Patil P.P."/>
            <person name="Chaudhry V."/>
            <person name="Patil P.B."/>
        </authorList>
    </citation>
    <scope>NUCLEOTIDE SEQUENCE [LARGE SCALE GENOMIC DNA]</scope>
    <source>
        <strain evidence="1 2">NS365</strain>
    </source>
</reference>
<organism evidence="1 2">
    <name type="scientific">Aureimonas ureilytica</name>
    <dbReference type="NCBI Taxonomy" id="401562"/>
    <lineage>
        <taxon>Bacteria</taxon>
        <taxon>Pseudomonadati</taxon>
        <taxon>Pseudomonadota</taxon>
        <taxon>Alphaproteobacteria</taxon>
        <taxon>Hyphomicrobiales</taxon>
        <taxon>Aurantimonadaceae</taxon>
        <taxon>Aureimonas</taxon>
    </lineage>
</organism>
<gene>
    <name evidence="1" type="ORF">NS365_04605</name>
</gene>
<proteinExistence type="predicted"/>
<protein>
    <submittedName>
        <fullName evidence="1">Portal protein</fullName>
    </submittedName>
</protein>
<sequence length="416" mass="44584">MTPIGSKDERIGLADAGALAAAIGRKSHAGKSVTLNAAMQLATVWACIRLTAQAVSALPLGTFRREADGGRTAVDDHALAEVLEVSPNADQTSLEFWEATVAWLISTGNSYAEKVEFGKRLSSLQPLASTHCRPVRLPSGELVYRVTDRGKSEDMPRSKVFHIKGFGFGGDLGLSAIANGAETFGAAMATDEAAGKIFGNGLSVSGILSSEQVLKADQRRDLKNAMLAYAGSTNAGKLMILEAGLKYQQMTLNPEDAQMLETRRFHIEEMCRWFGMPPIIIGHAAQGQTMWGSGVEQILLTWLALGINPICRRIEARIVKDLVPAGEKRRLYCEFNREGLLQMDSAAKATFLSQMTQNGLMDRNEGRAKLNLPRREGADALTAQTNLAPLDQLGATGGDASAARNALAAWLGLSGN</sequence>
<dbReference type="InterPro" id="IPR006427">
    <property type="entry name" value="Portal_HK97"/>
</dbReference>
<evidence type="ECO:0000313" key="2">
    <source>
        <dbReference type="Proteomes" id="UP000078529"/>
    </source>
</evidence>
<accession>A0A175RUI1</accession>
<evidence type="ECO:0000313" key="1">
    <source>
        <dbReference type="EMBL" id="KTR07376.1"/>
    </source>
</evidence>
<dbReference type="Pfam" id="PF04860">
    <property type="entry name" value="Phage_portal"/>
    <property type="match status" value="1"/>
</dbReference>
<comment type="caution">
    <text evidence="1">The sequence shown here is derived from an EMBL/GenBank/DDBJ whole genome shotgun (WGS) entry which is preliminary data.</text>
</comment>